<feature type="region of interest" description="Disordered" evidence="1">
    <location>
        <begin position="38"/>
        <end position="62"/>
    </location>
</feature>
<sequence length="62" mass="6938">MAQSRTIDVNSRVHVSELQHLMLDIGRRAADARQQFAQNHPLSNSGTIMAYGRGNAAQRPHR</sequence>
<dbReference type="Proteomes" id="UP000383122">
    <property type="component" value="Unassembled WGS sequence"/>
</dbReference>
<name>A0A5E4ZRC2_9BURK</name>
<gene>
    <name evidence="2" type="ORF">PAN31117_01026</name>
</gene>
<protein>
    <submittedName>
        <fullName evidence="2">Uncharacterized protein</fullName>
    </submittedName>
</protein>
<keyword evidence="3" id="KW-1185">Reference proteome</keyword>
<organism evidence="2 3">
    <name type="scientific">Pandoraea anapnoica</name>
    <dbReference type="NCBI Taxonomy" id="2508301"/>
    <lineage>
        <taxon>Bacteria</taxon>
        <taxon>Pseudomonadati</taxon>
        <taxon>Pseudomonadota</taxon>
        <taxon>Betaproteobacteria</taxon>
        <taxon>Burkholderiales</taxon>
        <taxon>Burkholderiaceae</taxon>
        <taxon>Pandoraea</taxon>
    </lineage>
</organism>
<proteinExistence type="predicted"/>
<evidence type="ECO:0000313" key="2">
    <source>
        <dbReference type="EMBL" id="VVE62823.1"/>
    </source>
</evidence>
<dbReference type="EMBL" id="CABPSP010000002">
    <property type="protein sequence ID" value="VVE62823.1"/>
    <property type="molecule type" value="Genomic_DNA"/>
</dbReference>
<evidence type="ECO:0000313" key="3">
    <source>
        <dbReference type="Proteomes" id="UP000383122"/>
    </source>
</evidence>
<reference evidence="2 3" key="1">
    <citation type="submission" date="2019-08" db="EMBL/GenBank/DDBJ databases">
        <authorList>
            <person name="Peeters C."/>
        </authorList>
    </citation>
    <scope>NUCLEOTIDE SEQUENCE [LARGE SCALE GENOMIC DNA]</scope>
    <source>
        <strain evidence="2 3">LMG 31117</strain>
    </source>
</reference>
<dbReference type="AlphaFoldDB" id="A0A5E4ZRC2"/>
<accession>A0A5E4ZRC2</accession>
<evidence type="ECO:0000256" key="1">
    <source>
        <dbReference type="SAM" id="MobiDB-lite"/>
    </source>
</evidence>